<dbReference type="AlphaFoldDB" id="A0AAP2BM76"/>
<organism evidence="1 2">
    <name type="scientific">Klebsiella oxytoca</name>
    <dbReference type="NCBI Taxonomy" id="571"/>
    <lineage>
        <taxon>Bacteria</taxon>
        <taxon>Pseudomonadati</taxon>
        <taxon>Pseudomonadota</taxon>
        <taxon>Gammaproteobacteria</taxon>
        <taxon>Enterobacterales</taxon>
        <taxon>Enterobacteriaceae</taxon>
        <taxon>Klebsiella/Raoultella group</taxon>
        <taxon>Klebsiella</taxon>
    </lineage>
</organism>
<evidence type="ECO:0000313" key="2">
    <source>
        <dbReference type="Proteomes" id="UP000673434"/>
    </source>
</evidence>
<name>A0AAP2BM76_KLEOX</name>
<proteinExistence type="predicted"/>
<protein>
    <submittedName>
        <fullName evidence="1">Uncharacterized protein</fullName>
    </submittedName>
</protein>
<reference evidence="1 2" key="1">
    <citation type="submission" date="2021-03" db="EMBL/GenBank/DDBJ databases">
        <authorList>
            <person name="Stanton E."/>
        </authorList>
    </citation>
    <scope>NUCLEOTIDE SEQUENCE [LARGE SCALE GENOMIC DNA]</scope>
    <source>
        <strain evidence="1 2">2020EL-00037</strain>
    </source>
</reference>
<comment type="caution">
    <text evidence="1">The sequence shown here is derived from an EMBL/GenBank/DDBJ whole genome shotgun (WGS) entry which is preliminary data.</text>
</comment>
<dbReference type="EMBL" id="JAGKON010000032">
    <property type="protein sequence ID" value="MBQ0603204.1"/>
    <property type="molecule type" value="Genomic_DNA"/>
</dbReference>
<dbReference type="RefSeq" id="WP_210846449.1">
    <property type="nucleotide sequence ID" value="NZ_JAGKON010000032.1"/>
</dbReference>
<feature type="non-terminal residue" evidence="1">
    <location>
        <position position="1"/>
    </location>
</feature>
<evidence type="ECO:0000313" key="1">
    <source>
        <dbReference type="EMBL" id="MBQ0603204.1"/>
    </source>
</evidence>
<dbReference type="Proteomes" id="UP000673434">
    <property type="component" value="Unassembled WGS sequence"/>
</dbReference>
<sequence>PLRLPGVIFFCISNTLVPTTYLVDTTLSDASDYDQTVHAVRLPFTEINPMTNVVISSAFISSTSLTICMKLVLYQE</sequence>
<accession>A0AAP2BM76</accession>
<keyword evidence="2" id="KW-1185">Reference proteome</keyword>
<gene>
    <name evidence="1" type="ORF">J7S78_25710</name>
</gene>